<feature type="binding site" evidence="5">
    <location>
        <position position="23"/>
    </location>
    <ligand>
        <name>Zn(2+)</name>
        <dbReference type="ChEBI" id="CHEBI:29105"/>
        <note>catalytic</note>
    </ligand>
</feature>
<evidence type="ECO:0000256" key="2">
    <source>
        <dbReference type="ARBA" id="ARBA00022801"/>
    </source>
</evidence>
<dbReference type="HOGENOM" id="CLU_039228_7_0_6"/>
<comment type="similarity">
    <text evidence="5">Belongs to the metallo-dependent hydrolases superfamily. Adenosine and AMP deaminases family. Adenine deaminase type 2 subfamily.</text>
</comment>
<keyword evidence="3 5" id="KW-0862">Zinc</keyword>
<evidence type="ECO:0000256" key="5">
    <source>
        <dbReference type="HAMAP-Rule" id="MF_01962"/>
    </source>
</evidence>
<accession>Q1QW23</accession>
<dbReference type="GO" id="GO:0006146">
    <property type="term" value="P:adenine catabolic process"/>
    <property type="evidence" value="ECO:0007669"/>
    <property type="project" value="UniProtKB-UniRule"/>
</dbReference>
<comment type="cofactor">
    <cofactor evidence="5">
        <name>Zn(2+)</name>
        <dbReference type="ChEBI" id="CHEBI:29105"/>
    </cofactor>
    <text evidence="5">Binds 1 zinc ion per subunit.</text>
</comment>
<comment type="catalytic activity">
    <reaction evidence="5">
        <text>adenine + H2O + H(+) = hypoxanthine + NH4(+)</text>
        <dbReference type="Rhea" id="RHEA:23688"/>
        <dbReference type="ChEBI" id="CHEBI:15377"/>
        <dbReference type="ChEBI" id="CHEBI:15378"/>
        <dbReference type="ChEBI" id="CHEBI:16708"/>
        <dbReference type="ChEBI" id="CHEBI:17368"/>
        <dbReference type="ChEBI" id="CHEBI:28938"/>
        <dbReference type="EC" id="3.5.4.2"/>
    </reaction>
</comment>
<evidence type="ECO:0000313" key="8">
    <source>
        <dbReference type="Proteomes" id="UP000000239"/>
    </source>
</evidence>
<dbReference type="PANTHER" id="PTHR43114:SF6">
    <property type="entry name" value="ADENINE DEAMINASE"/>
    <property type="match status" value="1"/>
</dbReference>
<evidence type="ECO:0000313" key="7">
    <source>
        <dbReference type="EMBL" id="ABE59335.1"/>
    </source>
</evidence>
<sequence>MTTRDTEMTAWLRELPKAELHLHIEGTLEPALMFALAERNGVTLPYESVEAVRAAYDFDDLPSFLTLYYQGMGVLHTRENFFDLAMAYFDRAREDGVAHVELSFDPQAHRVRGVPLEAPFEGLLAACREAESRHGISSALIMSFLRDRDPAEAMEVLEQAAPWHASIAAVGLDSAERDHPPGRFAEVFARARAMGIPGVAHAGEEGPAAYIREALETLDVCRIDHGVRCLEDADLVATLRERRIPLTVCPLSNVKLKVTPTLAEHPLPALRDAGLNVTLNSDDPAYFGGGMLDNHVACHEAFGWTRNDFLAMTRNALEAAFMAEERRDVLLKRLDNVAQDV</sequence>
<feature type="binding site" evidence="5">
    <location>
        <position position="283"/>
    </location>
    <ligand>
        <name>substrate</name>
    </ligand>
</feature>
<gene>
    <name evidence="7" type="ordered locus">Csal_1983</name>
</gene>
<dbReference type="GO" id="GO:0008270">
    <property type="term" value="F:zinc ion binding"/>
    <property type="evidence" value="ECO:0007669"/>
    <property type="project" value="UniProtKB-UniRule"/>
</dbReference>
<feature type="binding site" evidence="5">
    <location>
        <position position="282"/>
    </location>
    <ligand>
        <name>Zn(2+)</name>
        <dbReference type="ChEBI" id="CHEBI:29105"/>
        <note>catalytic</note>
    </ligand>
</feature>
<keyword evidence="8" id="KW-1185">Reference proteome</keyword>
<evidence type="ECO:0000259" key="6">
    <source>
        <dbReference type="Pfam" id="PF00962"/>
    </source>
</evidence>
<feature type="site" description="Important for catalytic activity" evidence="5">
    <location>
        <position position="225"/>
    </location>
</feature>
<dbReference type="InterPro" id="IPR032466">
    <property type="entry name" value="Metal_Hydrolase"/>
</dbReference>
<dbReference type="HAMAP" id="MF_01962">
    <property type="entry name" value="Adenine_deaminase"/>
    <property type="match status" value="1"/>
</dbReference>
<reference evidence="7 8" key="1">
    <citation type="journal article" date="2011" name="Stand. Genomic Sci.">
        <title>Complete genome sequence of the halophilic and highly halotolerant Chromohalobacter salexigens type strain (1H11(T)).</title>
        <authorList>
            <person name="Copeland A."/>
            <person name="O'Connor K."/>
            <person name="Lucas S."/>
            <person name="Lapidus A."/>
            <person name="Berry K.W."/>
            <person name="Detter J.C."/>
            <person name="Del Rio T.G."/>
            <person name="Hammon N."/>
            <person name="Dalin E."/>
            <person name="Tice H."/>
            <person name="Pitluck S."/>
            <person name="Bruce D."/>
            <person name="Goodwin L."/>
            <person name="Han C."/>
            <person name="Tapia R."/>
            <person name="Saunders E."/>
            <person name="Schmutz J."/>
            <person name="Brettin T."/>
            <person name="Larimer F."/>
            <person name="Land M."/>
            <person name="Hauser L."/>
            <person name="Vargas C."/>
            <person name="Nieto J.J."/>
            <person name="Kyrpides N.C."/>
            <person name="Ivanova N."/>
            <person name="Goker M."/>
            <person name="Klenk H.P."/>
            <person name="Csonka L.N."/>
            <person name="Woyke T."/>
        </authorList>
    </citation>
    <scope>NUCLEOTIDE SEQUENCE [LARGE SCALE GENOMIC DNA]</scope>
    <source>
        <strain evidence="8">ATCC BAA-138 / DSM 3043 / CIP 106854 / NCIMB 13768 / 1H11</strain>
    </source>
</reference>
<dbReference type="EMBL" id="CP000285">
    <property type="protein sequence ID" value="ABE59335.1"/>
    <property type="molecule type" value="Genomic_DNA"/>
</dbReference>
<dbReference type="NCBIfam" id="NF006850">
    <property type="entry name" value="PRK09358.1-6"/>
    <property type="match status" value="1"/>
</dbReference>
<dbReference type="NCBIfam" id="TIGR01430">
    <property type="entry name" value="aden_deam"/>
    <property type="match status" value="1"/>
</dbReference>
<dbReference type="InterPro" id="IPR006330">
    <property type="entry name" value="Ado/ade_deaminase"/>
</dbReference>
<dbReference type="GO" id="GO:0009117">
    <property type="term" value="P:nucleotide metabolic process"/>
    <property type="evidence" value="ECO:0007669"/>
    <property type="project" value="UniProtKB-KW"/>
</dbReference>
<dbReference type="EC" id="3.5.4.2" evidence="5"/>
<feature type="binding site" evidence="5">
    <location>
        <position position="21"/>
    </location>
    <ligand>
        <name>Zn(2+)</name>
        <dbReference type="ChEBI" id="CHEBI:29105"/>
        <note>catalytic</note>
    </ligand>
</feature>
<protein>
    <recommendedName>
        <fullName evidence="5">Adenine deaminase</fullName>
        <shortName evidence="5">ADE</shortName>
        <ecNumber evidence="5">3.5.4.2</ecNumber>
    </recommendedName>
    <alternativeName>
        <fullName evidence="5">Adenine aminohydrolase</fullName>
        <shortName evidence="5">AAH</shortName>
    </alternativeName>
</protein>
<dbReference type="GO" id="GO:0000034">
    <property type="term" value="F:adenine deaminase activity"/>
    <property type="evidence" value="ECO:0007669"/>
    <property type="project" value="UniProtKB-UniRule"/>
</dbReference>
<dbReference type="RefSeq" id="WP_011507281.1">
    <property type="nucleotide sequence ID" value="NC_007963.1"/>
</dbReference>
<keyword evidence="4 5" id="KW-0546">Nucleotide metabolism</keyword>
<dbReference type="GO" id="GO:0043103">
    <property type="term" value="P:hypoxanthine salvage"/>
    <property type="evidence" value="ECO:0007669"/>
    <property type="project" value="UniProtKB-UniRule"/>
</dbReference>
<dbReference type="SUPFAM" id="SSF51556">
    <property type="entry name" value="Metallo-dependent hydrolases"/>
    <property type="match status" value="1"/>
</dbReference>
<dbReference type="KEGG" id="csa:Csal_1983"/>
<dbReference type="GO" id="GO:0005829">
    <property type="term" value="C:cytosol"/>
    <property type="evidence" value="ECO:0007669"/>
    <property type="project" value="TreeGrafter"/>
</dbReference>
<dbReference type="eggNOG" id="COG1816">
    <property type="taxonomic scope" value="Bacteria"/>
</dbReference>
<dbReference type="Gene3D" id="3.20.20.140">
    <property type="entry name" value="Metal-dependent hydrolases"/>
    <property type="match status" value="1"/>
</dbReference>
<dbReference type="InterPro" id="IPR001365">
    <property type="entry name" value="A_deaminase_dom"/>
</dbReference>
<dbReference type="InterPro" id="IPR028892">
    <property type="entry name" value="ADE"/>
</dbReference>
<feature type="active site" description="Proton donor" evidence="5">
    <location>
        <position position="204"/>
    </location>
</feature>
<evidence type="ECO:0000256" key="4">
    <source>
        <dbReference type="ARBA" id="ARBA00023080"/>
    </source>
</evidence>
<name>Q1QW23_CHRI1</name>
<dbReference type="Pfam" id="PF00962">
    <property type="entry name" value="A_deaminase"/>
    <property type="match status" value="1"/>
</dbReference>
<evidence type="ECO:0000256" key="1">
    <source>
        <dbReference type="ARBA" id="ARBA00022723"/>
    </source>
</evidence>
<evidence type="ECO:0000256" key="3">
    <source>
        <dbReference type="ARBA" id="ARBA00022833"/>
    </source>
</evidence>
<dbReference type="PANTHER" id="PTHR43114">
    <property type="entry name" value="ADENINE DEAMINASE"/>
    <property type="match status" value="1"/>
</dbReference>
<comment type="function">
    <text evidence="5">Catalyzes the hydrolytic deamination of adenine to hypoxanthine. Plays an important role in the purine salvage pathway and in nitrogen catabolism.</text>
</comment>
<dbReference type="STRING" id="290398.Csal_1983"/>
<feature type="domain" description="Adenosine deaminase" evidence="6">
    <location>
        <begin position="16"/>
        <end position="336"/>
    </location>
</feature>
<organism evidence="7 8">
    <name type="scientific">Chromohalobacter israelensis (strain ATCC BAA-138 / DSM 3043 / CIP 106854 / NCIMB 13768 / 1H11)</name>
    <name type="common">Chromohalobacter salexigens</name>
    <dbReference type="NCBI Taxonomy" id="290398"/>
    <lineage>
        <taxon>Bacteria</taxon>
        <taxon>Pseudomonadati</taxon>
        <taxon>Pseudomonadota</taxon>
        <taxon>Gammaproteobacteria</taxon>
        <taxon>Oceanospirillales</taxon>
        <taxon>Halomonadaceae</taxon>
        <taxon>Chromohalobacter</taxon>
    </lineage>
</organism>
<feature type="binding site" evidence="5">
    <location>
        <position position="201"/>
    </location>
    <ligand>
        <name>Zn(2+)</name>
        <dbReference type="ChEBI" id="CHEBI:29105"/>
        <note>catalytic</note>
    </ligand>
</feature>
<dbReference type="Proteomes" id="UP000000239">
    <property type="component" value="Chromosome"/>
</dbReference>
<dbReference type="AlphaFoldDB" id="Q1QW23"/>
<dbReference type="GeneID" id="95334700"/>
<proteinExistence type="inferred from homology"/>
<keyword evidence="2 5" id="KW-0378">Hydrolase</keyword>
<dbReference type="CDD" id="cd01320">
    <property type="entry name" value="ADA"/>
    <property type="match status" value="1"/>
</dbReference>
<keyword evidence="1 5" id="KW-0479">Metal-binding</keyword>